<dbReference type="GO" id="GO:0003964">
    <property type="term" value="F:RNA-directed DNA polymerase activity"/>
    <property type="evidence" value="ECO:0007669"/>
    <property type="project" value="UniProtKB-KW"/>
</dbReference>
<evidence type="ECO:0000313" key="1">
    <source>
        <dbReference type="EMBL" id="GEU53553.1"/>
    </source>
</evidence>
<keyword evidence="1" id="KW-0548">Nucleotidyltransferase</keyword>
<organism evidence="1">
    <name type="scientific">Tanacetum cinerariifolium</name>
    <name type="common">Dalmatian daisy</name>
    <name type="synonym">Chrysanthemum cinerariifolium</name>
    <dbReference type="NCBI Taxonomy" id="118510"/>
    <lineage>
        <taxon>Eukaryota</taxon>
        <taxon>Viridiplantae</taxon>
        <taxon>Streptophyta</taxon>
        <taxon>Embryophyta</taxon>
        <taxon>Tracheophyta</taxon>
        <taxon>Spermatophyta</taxon>
        <taxon>Magnoliopsida</taxon>
        <taxon>eudicotyledons</taxon>
        <taxon>Gunneridae</taxon>
        <taxon>Pentapetalae</taxon>
        <taxon>asterids</taxon>
        <taxon>campanulids</taxon>
        <taxon>Asterales</taxon>
        <taxon>Asteraceae</taxon>
        <taxon>Asteroideae</taxon>
        <taxon>Anthemideae</taxon>
        <taxon>Anthemidinae</taxon>
        <taxon>Tanacetum</taxon>
    </lineage>
</organism>
<keyword evidence="1" id="KW-0695">RNA-directed DNA polymerase</keyword>
<dbReference type="AlphaFoldDB" id="A0A6L2KVB8"/>
<reference evidence="1" key="1">
    <citation type="journal article" date="2019" name="Sci. Rep.">
        <title>Draft genome of Tanacetum cinerariifolium, the natural source of mosquito coil.</title>
        <authorList>
            <person name="Yamashiro T."/>
            <person name="Shiraishi A."/>
            <person name="Satake H."/>
            <person name="Nakayama K."/>
        </authorList>
    </citation>
    <scope>NUCLEOTIDE SEQUENCE</scope>
</reference>
<gene>
    <name evidence="1" type="ORF">Tci_025531</name>
</gene>
<dbReference type="PANTHER" id="PTHR48475">
    <property type="entry name" value="RIBONUCLEASE H"/>
    <property type="match status" value="1"/>
</dbReference>
<dbReference type="EMBL" id="BKCJ010003191">
    <property type="protein sequence ID" value="GEU53553.1"/>
    <property type="molecule type" value="Genomic_DNA"/>
</dbReference>
<proteinExistence type="predicted"/>
<name>A0A6L2KVB8_TANCI</name>
<comment type="caution">
    <text evidence="1">The sequence shown here is derived from an EMBL/GenBank/DDBJ whole genome shotgun (WGS) entry which is preliminary data.</text>
</comment>
<accession>A0A6L2KVB8</accession>
<protein>
    <submittedName>
        <fullName evidence="1">Reverse transcriptase domain-containing protein</fullName>
    </submittedName>
</protein>
<keyword evidence="1" id="KW-0808">Transferase</keyword>
<dbReference type="PANTHER" id="PTHR48475:SF2">
    <property type="entry name" value="RIBONUCLEASE H"/>
    <property type="match status" value="1"/>
</dbReference>
<sequence length="135" mass="15086">MIKSSNGETPFSLTYGAGAVIPAEIGMPTLRTAEVDMVKNNEALGISLDLLEKKREQAAIQKARNKAKMEGYYNARVRSTSFRPRDFVYRSNEASHAKDGGKLAPKWEGPYEVTEALGKRAYRLRDRNGHTLPRT</sequence>